<dbReference type="EMBL" id="BTGD01000006">
    <property type="protein sequence ID" value="GMM55933.1"/>
    <property type="molecule type" value="Genomic_DNA"/>
</dbReference>
<dbReference type="Pfam" id="PF15700">
    <property type="entry name" value="DUF4667"/>
    <property type="match status" value="1"/>
</dbReference>
<organism evidence="1 2">
    <name type="scientific">Maudiozyma humilis</name>
    <name type="common">Sour dough yeast</name>
    <name type="synonym">Kazachstania humilis</name>
    <dbReference type="NCBI Taxonomy" id="51915"/>
    <lineage>
        <taxon>Eukaryota</taxon>
        <taxon>Fungi</taxon>
        <taxon>Dikarya</taxon>
        <taxon>Ascomycota</taxon>
        <taxon>Saccharomycotina</taxon>
        <taxon>Saccharomycetes</taxon>
        <taxon>Saccharomycetales</taxon>
        <taxon>Saccharomycetaceae</taxon>
        <taxon>Maudiozyma</taxon>
    </lineage>
</organism>
<keyword evidence="2" id="KW-1185">Reference proteome</keyword>
<gene>
    <name evidence="1" type="ORF">DAKH74_025490</name>
</gene>
<proteinExistence type="predicted"/>
<protein>
    <submittedName>
        <fullName evidence="1">Uncharacterized protein</fullName>
    </submittedName>
</protein>
<dbReference type="AlphaFoldDB" id="A0AAV5RZA3"/>
<evidence type="ECO:0000313" key="1">
    <source>
        <dbReference type="EMBL" id="GMM55933.1"/>
    </source>
</evidence>
<dbReference type="InterPro" id="IPR031426">
    <property type="entry name" value="DUF4667"/>
</dbReference>
<accession>A0AAV5RZA3</accession>
<dbReference type="Proteomes" id="UP001377567">
    <property type="component" value="Unassembled WGS sequence"/>
</dbReference>
<sequence length="100" mass="11217">MTQTLPTLEHSRSYEPVSAQLIIRRVSVHCADSSSNNSDDDSQRVLLATSSDIDAEASAEALHRDCDHDHHRGSRASCRKHHHRTKSVAIKFNKPLYTIV</sequence>
<reference evidence="1 2" key="1">
    <citation type="journal article" date="2023" name="Elife">
        <title>Identification of key yeast species and microbe-microbe interactions impacting larval growth of Drosophila in the wild.</title>
        <authorList>
            <person name="Mure A."/>
            <person name="Sugiura Y."/>
            <person name="Maeda R."/>
            <person name="Honda K."/>
            <person name="Sakurai N."/>
            <person name="Takahashi Y."/>
            <person name="Watada M."/>
            <person name="Katoh T."/>
            <person name="Gotoh A."/>
            <person name="Gotoh Y."/>
            <person name="Taniguchi I."/>
            <person name="Nakamura K."/>
            <person name="Hayashi T."/>
            <person name="Katayama T."/>
            <person name="Uemura T."/>
            <person name="Hattori Y."/>
        </authorList>
    </citation>
    <scope>NUCLEOTIDE SEQUENCE [LARGE SCALE GENOMIC DNA]</scope>
    <source>
        <strain evidence="1 2">KH-74</strain>
    </source>
</reference>
<comment type="caution">
    <text evidence="1">The sequence shown here is derived from an EMBL/GenBank/DDBJ whole genome shotgun (WGS) entry which is preliminary data.</text>
</comment>
<evidence type="ECO:0000313" key="2">
    <source>
        <dbReference type="Proteomes" id="UP001377567"/>
    </source>
</evidence>
<name>A0AAV5RZA3_MAUHU</name>